<dbReference type="RefSeq" id="WP_275246746.1">
    <property type="nucleotide sequence ID" value="NZ_BAABDX010000001.1"/>
</dbReference>
<evidence type="ECO:0000313" key="4">
    <source>
        <dbReference type="Proteomes" id="UP001213907"/>
    </source>
</evidence>
<evidence type="ECO:0000256" key="2">
    <source>
        <dbReference type="SAM" id="SignalP"/>
    </source>
</evidence>
<reference evidence="3 4" key="1">
    <citation type="submission" date="2022-11" db="EMBL/GenBank/DDBJ databases">
        <authorList>
            <person name="Siebert D."/>
            <person name="Busche T."/>
            <person name="Saydam E."/>
            <person name="Kalinowski J."/>
            <person name="Ruckert C."/>
            <person name="Blombach B."/>
        </authorList>
    </citation>
    <scope>NUCLEOTIDE SEQUENCE [LARGE SCALE GENOMIC DNA]</scope>
    <source>
        <strain evidence="3 4">DSM 1083</strain>
    </source>
</reference>
<evidence type="ECO:0000313" key="3">
    <source>
        <dbReference type="EMBL" id="WEF51136.1"/>
    </source>
</evidence>
<feature type="signal peptide" evidence="2">
    <location>
        <begin position="1"/>
        <end position="23"/>
    </location>
</feature>
<gene>
    <name evidence="3" type="ORF">AFIC_002705</name>
</gene>
<dbReference type="EMBL" id="CP113162">
    <property type="protein sequence ID" value="WEF51136.1"/>
    <property type="molecule type" value="Genomic_DNA"/>
</dbReference>
<dbReference type="Proteomes" id="UP001213907">
    <property type="component" value="Chromosome"/>
</dbReference>
<sequence length="205" mass="21429">MPLLRLLAICLAASLLTLTSAFADMRQPPASRVRGMIESINGDLLIVKKTDGHNVTIKMTPNAAITGVEKIAMPDIAPGAYIGVTSVADAQGNQKATEIHLFPDSLRGAGEGTRPWDTAPNSSMTNGGLDKMVESNDGSTLTVKYRGGEKQVVVTPETAVVKLVPGKRSDLREGAHIIAATARTADGALETSRVSVGIDGLTPPM</sequence>
<organism evidence="3 4">
    <name type="scientific">Afipia carboxydohydrogena</name>
    <name type="common">Pseudomonas carboxydohydrogena</name>
    <dbReference type="NCBI Taxonomy" id="290"/>
    <lineage>
        <taxon>Bacteria</taxon>
        <taxon>Pseudomonadati</taxon>
        <taxon>Pseudomonadota</taxon>
        <taxon>Alphaproteobacteria</taxon>
        <taxon>Hyphomicrobiales</taxon>
        <taxon>Nitrobacteraceae</taxon>
        <taxon>Afipia</taxon>
    </lineage>
</organism>
<feature type="region of interest" description="Disordered" evidence="1">
    <location>
        <begin position="112"/>
        <end position="131"/>
    </location>
</feature>
<proteinExistence type="predicted"/>
<protein>
    <submittedName>
        <fullName evidence="3">DUF5666 domain-containing protein</fullName>
    </submittedName>
</protein>
<name>A0ABY8BP37_AFICR</name>
<feature type="chain" id="PRO_5046292473" evidence="2">
    <location>
        <begin position="24"/>
        <end position="205"/>
    </location>
</feature>
<evidence type="ECO:0000256" key="1">
    <source>
        <dbReference type="SAM" id="MobiDB-lite"/>
    </source>
</evidence>
<keyword evidence="4" id="KW-1185">Reference proteome</keyword>
<accession>A0ABY8BP37</accession>
<keyword evidence="2" id="KW-0732">Signal</keyword>